<proteinExistence type="predicted"/>
<dbReference type="OrthoDB" id="9773957at2"/>
<protein>
    <recommendedName>
        <fullName evidence="4">Nitrate/nitrite transporter</fullName>
    </recommendedName>
</protein>
<accession>A0A1X4XUV0</accession>
<reference evidence="2 3" key="1">
    <citation type="journal article" date="2017" name="Front. Microbiol.">
        <title>Genome Sequence of Desulfurella amilsii Strain TR1 and Comparative Genomics of Desulfurellaceae Family.</title>
        <authorList>
            <person name="Florentino A.P."/>
            <person name="Stams A.J."/>
            <person name="Sanchez-Andrea I."/>
        </authorList>
    </citation>
    <scope>NUCLEOTIDE SEQUENCE [LARGE SCALE GENOMIC DNA]</scope>
    <source>
        <strain evidence="2 3">TR1</strain>
    </source>
</reference>
<organism evidence="2 3">
    <name type="scientific">Desulfurella amilsii</name>
    <dbReference type="NCBI Taxonomy" id="1562698"/>
    <lineage>
        <taxon>Bacteria</taxon>
        <taxon>Pseudomonadati</taxon>
        <taxon>Campylobacterota</taxon>
        <taxon>Desulfurellia</taxon>
        <taxon>Desulfurellales</taxon>
        <taxon>Desulfurellaceae</taxon>
        <taxon>Desulfurella</taxon>
    </lineage>
</organism>
<dbReference type="Gene3D" id="1.20.1250.20">
    <property type="entry name" value="MFS general substrate transporter like domains"/>
    <property type="match status" value="1"/>
</dbReference>
<keyword evidence="1" id="KW-0812">Transmembrane</keyword>
<keyword evidence="3" id="KW-1185">Reference proteome</keyword>
<keyword evidence="1" id="KW-1133">Transmembrane helix</keyword>
<comment type="caution">
    <text evidence="2">The sequence shown here is derived from an EMBL/GenBank/DDBJ whole genome shotgun (WGS) entry which is preliminary data.</text>
</comment>
<dbReference type="AlphaFoldDB" id="A0A1X4XUV0"/>
<dbReference type="SUPFAM" id="SSF103473">
    <property type="entry name" value="MFS general substrate transporter"/>
    <property type="match status" value="1"/>
</dbReference>
<gene>
    <name evidence="2" type="ORF">DESAMIL20_862</name>
</gene>
<sequence length="64" mass="7137">MSENIGKDAIGKVRKYLLPYMFFLYILNFVDRVNVGFAALKMNKDLGMSAEQFGLAAGIFLLAT</sequence>
<dbReference type="InterPro" id="IPR036259">
    <property type="entry name" value="MFS_trans_sf"/>
</dbReference>
<evidence type="ECO:0008006" key="4">
    <source>
        <dbReference type="Google" id="ProtNLM"/>
    </source>
</evidence>
<keyword evidence="1" id="KW-0472">Membrane</keyword>
<name>A0A1X4XUV0_9BACT</name>
<feature type="transmembrane region" description="Helical" evidence="1">
    <location>
        <begin position="20"/>
        <end position="40"/>
    </location>
</feature>
<dbReference type="EMBL" id="MDSU01000018">
    <property type="protein sequence ID" value="OSS41309.1"/>
    <property type="molecule type" value="Genomic_DNA"/>
</dbReference>
<dbReference type="STRING" id="1562698.DESAMIL20_862"/>
<evidence type="ECO:0000313" key="2">
    <source>
        <dbReference type="EMBL" id="OSS41309.1"/>
    </source>
</evidence>
<dbReference type="Proteomes" id="UP000194141">
    <property type="component" value="Unassembled WGS sequence"/>
</dbReference>
<evidence type="ECO:0000256" key="1">
    <source>
        <dbReference type="SAM" id="Phobius"/>
    </source>
</evidence>
<evidence type="ECO:0000313" key="3">
    <source>
        <dbReference type="Proteomes" id="UP000194141"/>
    </source>
</evidence>
<dbReference type="RefSeq" id="WP_086033574.1">
    <property type="nucleotide sequence ID" value="NZ_MDSU01000018.1"/>
</dbReference>